<evidence type="ECO:0000256" key="3">
    <source>
        <dbReference type="PIRSR" id="PIRSR000097-3"/>
    </source>
</evidence>
<dbReference type="InterPro" id="IPR036812">
    <property type="entry name" value="NAD(P)_OxRdtase_dom_sf"/>
</dbReference>
<dbReference type="RefSeq" id="WP_161837687.1">
    <property type="nucleotide sequence ID" value="NZ_CP048000.1"/>
</dbReference>
<keyword evidence="6" id="KW-1185">Reference proteome</keyword>
<evidence type="ECO:0000256" key="2">
    <source>
        <dbReference type="PIRSR" id="PIRSR000097-2"/>
    </source>
</evidence>
<dbReference type="PRINTS" id="PR00069">
    <property type="entry name" value="ALDKETRDTASE"/>
</dbReference>
<dbReference type="InterPro" id="IPR020471">
    <property type="entry name" value="AKR"/>
</dbReference>
<sequence length="337" mass="37965">MTAFIDPKSVPQRKLYTGEYIPGIGMGTFGSDRFTPDQVSAAVAGAIEVGYRLFDCAAVYGNEDLIGEVFQAAFDKGTVKREELFITTKVWNDMHGKGDVLLSCAKSLRDLHLDCIDLFFVHWPFPNYHAPGCDGDSRNPNSKPFSVDEFMNTWRQCEKLVDMGLVRYIGMSNMTIPKLEAVLPLCRIKPVAIEMELHPCFQQPELFDYCIAHEIQPIGFCPIGSPTRPDRDKTPDDVADIQVPELVEIAKAHNVHPAVICLKWAVQRGQIPIPFSIHENEYVSNLKCTTEDPLTDEEMAVLKSIDKNNRLIKGQVFLWEGANDWEDLWDLDGTITK</sequence>
<accession>A0A6P1TKN7</accession>
<dbReference type="Proteomes" id="UP000464314">
    <property type="component" value="Chromosome"/>
</dbReference>
<dbReference type="SUPFAM" id="SSF51430">
    <property type="entry name" value="NAD(P)-linked oxidoreductase"/>
    <property type="match status" value="1"/>
</dbReference>
<reference evidence="5 6" key="1">
    <citation type="submission" date="2020-01" db="EMBL/GenBank/DDBJ databases">
        <title>Genome analysis of Anaerocolumna sp. CBA3638.</title>
        <authorList>
            <person name="Kim J."/>
            <person name="Roh S.W."/>
        </authorList>
    </citation>
    <scope>NUCLEOTIDE SEQUENCE [LARGE SCALE GENOMIC DNA]</scope>
    <source>
        <strain evidence="5 6">CBA3638</strain>
    </source>
</reference>
<feature type="active site" description="Proton donor" evidence="1">
    <location>
        <position position="60"/>
    </location>
</feature>
<gene>
    <name evidence="5" type="ORF">Ana3638_08815</name>
</gene>
<evidence type="ECO:0000313" key="5">
    <source>
        <dbReference type="EMBL" id="QHQ60857.1"/>
    </source>
</evidence>
<name>A0A6P1TKN7_9FIRM</name>
<evidence type="ECO:0000313" key="6">
    <source>
        <dbReference type="Proteomes" id="UP000464314"/>
    </source>
</evidence>
<feature type="site" description="Lowers pKa of active site Tyr" evidence="3">
    <location>
        <position position="89"/>
    </location>
</feature>
<dbReference type="InterPro" id="IPR023210">
    <property type="entry name" value="NADP_OxRdtase_dom"/>
</dbReference>
<organism evidence="5 6">
    <name type="scientific">Anaerocolumna sedimenticola</name>
    <dbReference type="NCBI Taxonomy" id="2696063"/>
    <lineage>
        <taxon>Bacteria</taxon>
        <taxon>Bacillati</taxon>
        <taxon>Bacillota</taxon>
        <taxon>Clostridia</taxon>
        <taxon>Lachnospirales</taxon>
        <taxon>Lachnospiraceae</taxon>
        <taxon>Anaerocolumna</taxon>
    </lineage>
</organism>
<dbReference type="GO" id="GO:0016491">
    <property type="term" value="F:oxidoreductase activity"/>
    <property type="evidence" value="ECO:0007669"/>
    <property type="project" value="InterPro"/>
</dbReference>
<dbReference type="PIRSF" id="PIRSF000097">
    <property type="entry name" value="AKR"/>
    <property type="match status" value="1"/>
</dbReference>
<dbReference type="InterPro" id="IPR018170">
    <property type="entry name" value="Aldo/ket_reductase_CS"/>
</dbReference>
<dbReference type="Pfam" id="PF00248">
    <property type="entry name" value="Aldo_ket_red"/>
    <property type="match status" value="1"/>
</dbReference>
<dbReference type="AlphaFoldDB" id="A0A6P1TKN7"/>
<evidence type="ECO:0000259" key="4">
    <source>
        <dbReference type="Pfam" id="PF00248"/>
    </source>
</evidence>
<dbReference type="Gene3D" id="3.20.20.100">
    <property type="entry name" value="NADP-dependent oxidoreductase domain"/>
    <property type="match status" value="1"/>
</dbReference>
<feature type="domain" description="NADP-dependent oxidoreductase" evidence="4">
    <location>
        <begin position="23"/>
        <end position="306"/>
    </location>
</feature>
<protein>
    <submittedName>
        <fullName evidence="5">Aldo/keto reductase</fullName>
    </submittedName>
</protein>
<dbReference type="PANTHER" id="PTHR11732">
    <property type="entry name" value="ALDO/KETO REDUCTASE"/>
    <property type="match status" value="1"/>
</dbReference>
<feature type="binding site" evidence="2">
    <location>
        <position position="122"/>
    </location>
    <ligand>
        <name>substrate</name>
    </ligand>
</feature>
<dbReference type="PROSITE" id="PS00798">
    <property type="entry name" value="ALDOKETO_REDUCTASE_1"/>
    <property type="match status" value="1"/>
</dbReference>
<evidence type="ECO:0000256" key="1">
    <source>
        <dbReference type="PIRSR" id="PIRSR000097-1"/>
    </source>
</evidence>
<proteinExistence type="predicted"/>
<dbReference type="EMBL" id="CP048000">
    <property type="protein sequence ID" value="QHQ60857.1"/>
    <property type="molecule type" value="Genomic_DNA"/>
</dbReference>
<dbReference type="CDD" id="cd19071">
    <property type="entry name" value="AKR_AKR1-5-like"/>
    <property type="match status" value="1"/>
</dbReference>
<dbReference type="KEGG" id="anr:Ana3638_08815"/>